<dbReference type="NCBIfam" id="TIGR01166">
    <property type="entry name" value="cbiO"/>
    <property type="match status" value="1"/>
</dbReference>
<evidence type="ECO:0000256" key="1">
    <source>
        <dbReference type="ARBA" id="ARBA00004202"/>
    </source>
</evidence>
<dbReference type="GO" id="GO:0016887">
    <property type="term" value="F:ATP hydrolysis activity"/>
    <property type="evidence" value="ECO:0007669"/>
    <property type="project" value="InterPro"/>
</dbReference>
<evidence type="ECO:0000256" key="9">
    <source>
        <dbReference type="ARBA" id="ARBA00025157"/>
    </source>
</evidence>
<comment type="subcellular location">
    <subcellularLocation>
        <location evidence="1 10">Cell membrane</location>
        <topology evidence="1 10">Peripheral membrane protein</topology>
    </subcellularLocation>
</comment>
<sequence>MGHLIEVRNLHFQYLHHHNGRPWILNGISFDVAAGEFVAVLGPNGCGKSTLARHLNGLLQPSSGEVLIDGMDTRDEEKKQAIRQTVGLIFQNPDNQIISTIVEEDVAFAPENLGMERSEIRRRVDEALKATGMFDYRLHTPFKLSGGQKQRIAIAGILAMRPKCIVLDEPTSMLDPKGRRDVMNTIRGLNRDYGITIILITHNMEEAALADRLILLDAGKVYREGKPQDILTQPEQLRHVKLDVPQIVELCSHLRRHGIPIPEKITSVDECATSLIASLEESHADH</sequence>
<evidence type="ECO:0000313" key="12">
    <source>
        <dbReference type="EMBL" id="XCJ15729.1"/>
    </source>
</evidence>
<keyword evidence="7" id="KW-1278">Translocase</keyword>
<feature type="domain" description="ABC transporter" evidence="11">
    <location>
        <begin position="5"/>
        <end position="243"/>
    </location>
</feature>
<organism evidence="12">
    <name type="scientific">Sporolactobacillus sp. Y61</name>
    <dbReference type="NCBI Taxonomy" id="3160863"/>
    <lineage>
        <taxon>Bacteria</taxon>
        <taxon>Bacillati</taxon>
        <taxon>Bacillota</taxon>
        <taxon>Bacilli</taxon>
        <taxon>Bacillales</taxon>
        <taxon>Sporolactobacillaceae</taxon>
        <taxon>Sporolactobacillus</taxon>
    </lineage>
</organism>
<dbReference type="Gene3D" id="3.40.50.300">
    <property type="entry name" value="P-loop containing nucleotide triphosphate hydrolases"/>
    <property type="match status" value="1"/>
</dbReference>
<dbReference type="SMART" id="SM00382">
    <property type="entry name" value="AAA"/>
    <property type="match status" value="1"/>
</dbReference>
<dbReference type="NCBIfam" id="TIGR04520">
    <property type="entry name" value="ECF_ATPase_1"/>
    <property type="match status" value="1"/>
</dbReference>
<evidence type="ECO:0000256" key="3">
    <source>
        <dbReference type="ARBA" id="ARBA00022448"/>
    </source>
</evidence>
<dbReference type="EMBL" id="CP159510">
    <property type="protein sequence ID" value="XCJ15729.1"/>
    <property type="molecule type" value="Genomic_DNA"/>
</dbReference>
<dbReference type="InterPro" id="IPR027417">
    <property type="entry name" value="P-loop_NTPase"/>
</dbReference>
<dbReference type="PROSITE" id="PS50893">
    <property type="entry name" value="ABC_TRANSPORTER_2"/>
    <property type="match status" value="1"/>
</dbReference>
<dbReference type="InterPro" id="IPR017871">
    <property type="entry name" value="ABC_transporter-like_CS"/>
</dbReference>
<comment type="function">
    <text evidence="10">Part of an ABC transporter complex. Responsible for energy coupling to the transport system.</text>
</comment>
<proteinExistence type="inferred from homology"/>
<dbReference type="GO" id="GO:0005524">
    <property type="term" value="F:ATP binding"/>
    <property type="evidence" value="ECO:0007669"/>
    <property type="project" value="UniProtKB-UniRule"/>
</dbReference>
<evidence type="ECO:0000256" key="10">
    <source>
        <dbReference type="RuleBase" id="RU364103"/>
    </source>
</evidence>
<dbReference type="FunFam" id="3.40.50.300:FF:000224">
    <property type="entry name" value="Energy-coupling factor transporter ATP-binding protein EcfA"/>
    <property type="match status" value="1"/>
</dbReference>
<evidence type="ECO:0000256" key="8">
    <source>
        <dbReference type="ARBA" id="ARBA00023136"/>
    </source>
</evidence>
<dbReference type="AlphaFoldDB" id="A0AAU8IBW6"/>
<dbReference type="PROSITE" id="PS00211">
    <property type="entry name" value="ABC_TRANSPORTER_1"/>
    <property type="match status" value="1"/>
</dbReference>
<evidence type="ECO:0000256" key="5">
    <source>
        <dbReference type="ARBA" id="ARBA00022741"/>
    </source>
</evidence>
<keyword evidence="3 10" id="KW-0813">Transport</keyword>
<reference evidence="12" key="1">
    <citation type="submission" date="2024-06" db="EMBL/GenBank/DDBJ databases">
        <authorList>
            <person name="Fan A."/>
            <person name="Zhang F.Y."/>
            <person name="Zhang L."/>
        </authorList>
    </citation>
    <scope>NUCLEOTIDE SEQUENCE</scope>
    <source>
        <strain evidence="12">Y61</strain>
    </source>
</reference>
<dbReference type="GO" id="GO:0042626">
    <property type="term" value="F:ATPase-coupled transmembrane transporter activity"/>
    <property type="evidence" value="ECO:0007669"/>
    <property type="project" value="TreeGrafter"/>
</dbReference>
<dbReference type="InterPro" id="IPR005876">
    <property type="entry name" value="Co_trans_ATP-bd"/>
</dbReference>
<keyword evidence="8 10" id="KW-0472">Membrane</keyword>
<dbReference type="Pfam" id="PF00005">
    <property type="entry name" value="ABC_tran"/>
    <property type="match status" value="1"/>
</dbReference>
<dbReference type="InterPro" id="IPR003593">
    <property type="entry name" value="AAA+_ATPase"/>
</dbReference>
<dbReference type="SUPFAM" id="SSF52540">
    <property type="entry name" value="P-loop containing nucleoside triphosphate hydrolases"/>
    <property type="match status" value="1"/>
</dbReference>
<protein>
    <recommendedName>
        <fullName evidence="10">ABC transporter ATP-binding protein</fullName>
    </recommendedName>
</protein>
<dbReference type="InterPro" id="IPR030947">
    <property type="entry name" value="EcfA_1"/>
</dbReference>
<name>A0AAU8IBW6_9BACL</name>
<dbReference type="GO" id="GO:0043190">
    <property type="term" value="C:ATP-binding cassette (ABC) transporter complex"/>
    <property type="evidence" value="ECO:0007669"/>
    <property type="project" value="TreeGrafter"/>
</dbReference>
<dbReference type="InterPro" id="IPR003439">
    <property type="entry name" value="ABC_transporter-like_ATP-bd"/>
</dbReference>
<comment type="function">
    <text evidence="9">Probably part of an ABC transporter complex. Responsible for energy coupling to the transport system.</text>
</comment>
<dbReference type="PANTHER" id="PTHR43553">
    <property type="entry name" value="HEAVY METAL TRANSPORTER"/>
    <property type="match status" value="1"/>
</dbReference>
<dbReference type="PANTHER" id="PTHR43553:SF24">
    <property type="entry name" value="ENERGY-COUPLING FACTOR TRANSPORTER ATP-BINDING PROTEIN ECFA1"/>
    <property type="match status" value="1"/>
</dbReference>
<evidence type="ECO:0000256" key="2">
    <source>
        <dbReference type="ARBA" id="ARBA00005417"/>
    </source>
</evidence>
<evidence type="ECO:0000256" key="4">
    <source>
        <dbReference type="ARBA" id="ARBA00022475"/>
    </source>
</evidence>
<comment type="similarity">
    <text evidence="2 10">Belongs to the ABC transporter superfamily.</text>
</comment>
<dbReference type="InterPro" id="IPR015856">
    <property type="entry name" value="ABC_transpr_CbiO/EcfA_su"/>
</dbReference>
<evidence type="ECO:0000259" key="11">
    <source>
        <dbReference type="PROSITE" id="PS50893"/>
    </source>
</evidence>
<evidence type="ECO:0000256" key="6">
    <source>
        <dbReference type="ARBA" id="ARBA00022840"/>
    </source>
</evidence>
<dbReference type="InterPro" id="IPR050095">
    <property type="entry name" value="ECF_ABC_transporter_ATP-bd"/>
</dbReference>
<accession>A0AAU8IBW6</accession>
<dbReference type="CDD" id="cd03225">
    <property type="entry name" value="ABC_cobalt_CbiO_domain1"/>
    <property type="match status" value="1"/>
</dbReference>
<keyword evidence="5 10" id="KW-0547">Nucleotide-binding</keyword>
<keyword evidence="4 10" id="KW-1003">Cell membrane</keyword>
<dbReference type="RefSeq" id="WP_353947520.1">
    <property type="nucleotide sequence ID" value="NZ_CP159510.1"/>
</dbReference>
<keyword evidence="6 10" id="KW-0067">ATP-binding</keyword>
<gene>
    <name evidence="12" type="ORF">ABNN70_08285</name>
</gene>
<evidence type="ECO:0000256" key="7">
    <source>
        <dbReference type="ARBA" id="ARBA00022967"/>
    </source>
</evidence>
<dbReference type="GO" id="GO:0015087">
    <property type="term" value="F:cobalt ion transmembrane transporter activity"/>
    <property type="evidence" value="ECO:0007669"/>
    <property type="project" value="UniProtKB-ARBA"/>
</dbReference>